<organism evidence="1 2">
    <name type="scientific">Pedobacter chitinilyticus</name>
    <dbReference type="NCBI Taxonomy" id="2233776"/>
    <lineage>
        <taxon>Bacteria</taxon>
        <taxon>Pseudomonadati</taxon>
        <taxon>Bacteroidota</taxon>
        <taxon>Sphingobacteriia</taxon>
        <taxon>Sphingobacteriales</taxon>
        <taxon>Sphingobacteriaceae</taxon>
        <taxon>Pedobacter</taxon>
    </lineage>
</organism>
<dbReference type="Proteomes" id="UP000284120">
    <property type="component" value="Unassembled WGS sequence"/>
</dbReference>
<dbReference type="AlphaFoldDB" id="A0A443YL13"/>
<sequence length="136" mass="16139">MNTFLLFITLTTNSFFKSTTQKQSYQFIYYVDQKENVFTYYFSDVFTTTDWYQNKAEIVRLFEQQLHQQGLRPKAYAIKTGINGAPINNIYQAIGQIGEIVKRDKKQFEYQQRNIPSAKRKNFSSTTKTLFLERKV</sequence>
<name>A0A443YL13_9SPHI</name>
<protein>
    <submittedName>
        <fullName evidence="1">Uncharacterized protein</fullName>
    </submittedName>
</protein>
<dbReference type="RefSeq" id="WP_113649034.1">
    <property type="nucleotide sequence ID" value="NZ_QMHN01000007.1"/>
</dbReference>
<dbReference type="EMBL" id="SAYW01000007">
    <property type="protein sequence ID" value="RWU04442.1"/>
    <property type="molecule type" value="Genomic_DNA"/>
</dbReference>
<evidence type="ECO:0000313" key="1">
    <source>
        <dbReference type="EMBL" id="RWU04442.1"/>
    </source>
</evidence>
<proteinExistence type="predicted"/>
<accession>A0A443YL13</accession>
<evidence type="ECO:0000313" key="2">
    <source>
        <dbReference type="Proteomes" id="UP000284120"/>
    </source>
</evidence>
<gene>
    <name evidence="1" type="ORF">DPV69_19195</name>
</gene>
<keyword evidence="2" id="KW-1185">Reference proteome</keyword>
<reference evidence="1 2" key="1">
    <citation type="submission" date="2018-06" db="EMBL/GenBank/DDBJ databases">
        <title>Pedobacter endophyticus sp. nov., an endophytic bacterium isolated from a leaf of Triticum aestivum.</title>
        <authorList>
            <person name="Zhang L."/>
        </authorList>
    </citation>
    <scope>NUCLEOTIDE SEQUENCE [LARGE SCALE GENOMIC DNA]</scope>
    <source>
        <strain evidence="1 2">CM134L-2</strain>
    </source>
</reference>
<comment type="caution">
    <text evidence="1">The sequence shown here is derived from an EMBL/GenBank/DDBJ whole genome shotgun (WGS) entry which is preliminary data.</text>
</comment>